<dbReference type="GO" id="GO:0030170">
    <property type="term" value="F:pyridoxal phosphate binding"/>
    <property type="evidence" value="ECO:0007669"/>
    <property type="project" value="UniProtKB-UniRule"/>
</dbReference>
<comment type="function">
    <text evidence="2">Pyridoxal 5'-phosphate (PLP)-binding protein, which may be involved in intracellular homeostatic regulation of pyridoxal 5'-phosphate (PLP), the active form of vitamin B6.</text>
</comment>
<dbReference type="PANTHER" id="PTHR10146">
    <property type="entry name" value="PROLINE SYNTHETASE CO-TRANSCRIBED BACTERIAL HOMOLOG PROTEIN"/>
    <property type="match status" value="1"/>
</dbReference>
<dbReference type="InterPro" id="IPR001608">
    <property type="entry name" value="Ala_racemase_N"/>
</dbReference>
<dbReference type="CDD" id="cd06822">
    <property type="entry name" value="PLPDE_III_YBL036c_euk"/>
    <property type="match status" value="1"/>
</dbReference>
<evidence type="ECO:0000256" key="1">
    <source>
        <dbReference type="ARBA" id="ARBA00022898"/>
    </source>
</evidence>
<comment type="caution">
    <text evidence="6">The sequence shown here is derived from an EMBL/GenBank/DDBJ whole genome shotgun (WGS) entry which is preliminary data.</text>
</comment>
<dbReference type="EMBL" id="CAFZ01001883">
    <property type="protein sequence ID" value="CCA78070.1"/>
    <property type="molecule type" value="Genomic_DNA"/>
</dbReference>
<comment type="cofactor">
    <cofactor evidence="3">
        <name>pyridoxal 5'-phosphate</name>
        <dbReference type="ChEBI" id="CHEBI:597326"/>
    </cofactor>
</comment>
<dbReference type="PROSITE" id="PS01211">
    <property type="entry name" value="UPF0001"/>
    <property type="match status" value="1"/>
</dbReference>
<accession>G4U3A3</accession>
<dbReference type="FunCoup" id="G4U3A3">
    <property type="interactions" value="257"/>
</dbReference>
<dbReference type="HAMAP" id="MF_02087">
    <property type="entry name" value="PLP_homeostasis"/>
    <property type="match status" value="1"/>
</dbReference>
<dbReference type="HOGENOM" id="CLU_059988_2_0_1"/>
<dbReference type="Pfam" id="PF01168">
    <property type="entry name" value="Ala_racemase_N"/>
    <property type="match status" value="1"/>
</dbReference>
<evidence type="ECO:0000256" key="2">
    <source>
        <dbReference type="HAMAP-Rule" id="MF_03225"/>
    </source>
</evidence>
<dbReference type="InParanoid" id="G4U3A3"/>
<protein>
    <recommendedName>
        <fullName evidence="2">Pyridoxal phosphate homeostasis protein</fullName>
        <shortName evidence="2">PLP homeostasis protein</shortName>
    </recommendedName>
</protein>
<proteinExistence type="inferred from homology"/>
<dbReference type="FunFam" id="3.20.20.10:FF:000007">
    <property type="entry name" value="Pyridoxal phosphate homeostasis protein"/>
    <property type="match status" value="1"/>
</dbReference>
<organism evidence="6 7">
    <name type="scientific">Serendipita indica (strain DSM 11827)</name>
    <name type="common">Root endophyte fungus</name>
    <name type="synonym">Piriformospora indica</name>
    <dbReference type="NCBI Taxonomy" id="1109443"/>
    <lineage>
        <taxon>Eukaryota</taxon>
        <taxon>Fungi</taxon>
        <taxon>Dikarya</taxon>
        <taxon>Basidiomycota</taxon>
        <taxon>Agaricomycotina</taxon>
        <taxon>Agaricomycetes</taxon>
        <taxon>Sebacinales</taxon>
        <taxon>Serendipitaceae</taxon>
        <taxon>Serendipita</taxon>
    </lineage>
</organism>
<feature type="modified residue" description="N6-(pyridoxal phosphate)lysine" evidence="2 3">
    <location>
        <position position="46"/>
    </location>
</feature>
<keyword evidence="1 2" id="KW-0663">Pyridoxal phosphate</keyword>
<dbReference type="OrthoDB" id="10264196at2759"/>
<dbReference type="AlphaFoldDB" id="G4U3A3"/>
<dbReference type="SUPFAM" id="SSF51419">
    <property type="entry name" value="PLP-binding barrel"/>
    <property type="match status" value="1"/>
</dbReference>
<evidence type="ECO:0000256" key="4">
    <source>
        <dbReference type="RuleBase" id="RU004514"/>
    </source>
</evidence>
<dbReference type="InterPro" id="IPR029066">
    <property type="entry name" value="PLP-binding_barrel"/>
</dbReference>
<dbReference type="InterPro" id="IPR011078">
    <property type="entry name" value="PyrdxlP_homeostasis"/>
</dbReference>
<evidence type="ECO:0000313" key="6">
    <source>
        <dbReference type="EMBL" id="CCA78070.1"/>
    </source>
</evidence>
<name>G4U3A3_SERID</name>
<dbReference type="PIRSF" id="PIRSF004848">
    <property type="entry name" value="YBL036c_PLPDEIII"/>
    <property type="match status" value="1"/>
</dbReference>
<dbReference type="STRING" id="1109443.G4U3A3"/>
<gene>
    <name evidence="6" type="ORF">PIIN_01745</name>
</gene>
<comment type="similarity">
    <text evidence="2 4">Belongs to the pyridoxal phosphate-binding protein YggS/PROSC family.</text>
</comment>
<dbReference type="PANTHER" id="PTHR10146:SF14">
    <property type="entry name" value="PYRIDOXAL PHOSPHATE HOMEOSTASIS PROTEIN"/>
    <property type="match status" value="1"/>
</dbReference>
<feature type="domain" description="Alanine racemase N-terminal" evidence="5">
    <location>
        <begin position="42"/>
        <end position="267"/>
    </location>
</feature>
<dbReference type="NCBIfam" id="TIGR00044">
    <property type="entry name" value="YggS family pyridoxal phosphate-dependent enzyme"/>
    <property type="match status" value="1"/>
</dbReference>
<dbReference type="Proteomes" id="UP000007148">
    <property type="component" value="Unassembled WGS sequence"/>
</dbReference>
<dbReference type="OMA" id="PLEWHMI"/>
<reference evidence="6 7" key="1">
    <citation type="journal article" date="2011" name="PLoS Pathog.">
        <title>Endophytic Life Strategies Decoded by Genome and Transcriptome Analyses of the Mutualistic Root Symbiont Piriformospora indica.</title>
        <authorList>
            <person name="Zuccaro A."/>
            <person name="Lahrmann U."/>
            <person name="Guldener U."/>
            <person name="Langen G."/>
            <person name="Pfiffi S."/>
            <person name="Biedenkopf D."/>
            <person name="Wong P."/>
            <person name="Samans B."/>
            <person name="Grimm C."/>
            <person name="Basiewicz M."/>
            <person name="Murat C."/>
            <person name="Martin F."/>
            <person name="Kogel K.H."/>
        </authorList>
    </citation>
    <scope>NUCLEOTIDE SEQUENCE [LARGE SCALE GENOMIC DNA]</scope>
    <source>
        <strain evidence="6 7">DSM 11827</strain>
    </source>
</reference>
<evidence type="ECO:0000313" key="7">
    <source>
        <dbReference type="Proteomes" id="UP000007148"/>
    </source>
</evidence>
<sequence length="271" mass="29770">MASIACEPQRATELAESLAEVRQLVKNASERRSEQQSFPTLVAVSKIKPASDVMGCYDAGHRDFGENYVNELVEKAEILPRDIRWHFIGTLQSNKAKLLAHVPNLYVVQTLTSAKAATALDRNLPETRETPLNVMLQVNTSGEQSKSGLAPLDVDEGGEHEPSASLEVVDLASHILSSCKRLHLLGVMTIGSFEASMDDSHPNPDFETLRKTRDVLTEKLKEKYPEAQWGQDGRLLLSMGMSSDFQAAILAGSDIVRVGTSIFGQRPKKEV</sequence>
<dbReference type="eggNOG" id="KOG3157">
    <property type="taxonomic scope" value="Eukaryota"/>
</dbReference>
<dbReference type="Gene3D" id="3.20.20.10">
    <property type="entry name" value="Alanine racemase"/>
    <property type="match status" value="1"/>
</dbReference>
<keyword evidence="7" id="KW-1185">Reference proteome</keyword>
<evidence type="ECO:0000256" key="3">
    <source>
        <dbReference type="PIRSR" id="PIRSR004848-1"/>
    </source>
</evidence>
<evidence type="ECO:0000259" key="5">
    <source>
        <dbReference type="Pfam" id="PF01168"/>
    </source>
</evidence>